<feature type="region of interest" description="Disordered" evidence="1">
    <location>
        <begin position="87"/>
        <end position="113"/>
    </location>
</feature>
<evidence type="ECO:0000313" key="2">
    <source>
        <dbReference type="EMBL" id="MBN8798534.1"/>
    </source>
</evidence>
<dbReference type="EMBL" id="JAFKMG010000388">
    <property type="protein sequence ID" value="MBN8798534.1"/>
    <property type="molecule type" value="Genomic_DNA"/>
</dbReference>
<evidence type="ECO:0000256" key="1">
    <source>
        <dbReference type="SAM" id="MobiDB-lite"/>
    </source>
</evidence>
<sequence length="113" mass="11911">PGQCLTPSMSGGVAPHPLFPGTAASHAETLRAASRALQVARRSGTGTWAGLWGLAEGRNVDLYSILRDPEHALAQGWIMIGGGRPMSWAPPRDVGAPPARDENRGQSRISHLP</sequence>
<dbReference type="AlphaFoldDB" id="A0A9D8KYA5"/>
<evidence type="ECO:0000313" key="3">
    <source>
        <dbReference type="Proteomes" id="UP000664815"/>
    </source>
</evidence>
<protein>
    <submittedName>
        <fullName evidence="2">Uncharacterized protein</fullName>
    </submittedName>
</protein>
<accession>A0A9D8KYA5</accession>
<dbReference type="Proteomes" id="UP000664815">
    <property type="component" value="Unassembled WGS sequence"/>
</dbReference>
<gene>
    <name evidence="2" type="ORF">J0H45_04110</name>
</gene>
<name>A0A9D8KYA5_9GAMM</name>
<organism evidence="2 3">
    <name type="scientific">Stenotrophomonas nitritireducens</name>
    <dbReference type="NCBI Taxonomy" id="83617"/>
    <lineage>
        <taxon>Bacteria</taxon>
        <taxon>Pseudomonadati</taxon>
        <taxon>Pseudomonadota</taxon>
        <taxon>Gammaproteobacteria</taxon>
        <taxon>Lysobacterales</taxon>
        <taxon>Lysobacteraceae</taxon>
        <taxon>Stenotrophomonas</taxon>
    </lineage>
</organism>
<reference evidence="2" key="1">
    <citation type="submission" date="2021-02" db="EMBL/GenBank/DDBJ databases">
        <title>Thiocyanate and organic carbon inputs drive convergent selection for specific autotrophic Afipia and Thiobacillus strains within complex microbiomes.</title>
        <authorList>
            <person name="Huddy R.J."/>
            <person name="Sachdeva R."/>
            <person name="Kadzinga F."/>
            <person name="Kantor R.S."/>
            <person name="Harrison S.T.L."/>
            <person name="Banfield J.F."/>
        </authorList>
    </citation>
    <scope>NUCLEOTIDE SEQUENCE</scope>
    <source>
        <strain evidence="2">SCN18_10_11_15_R1_P_69_7</strain>
    </source>
</reference>
<proteinExistence type="predicted"/>
<comment type="caution">
    <text evidence="2">The sequence shown here is derived from an EMBL/GenBank/DDBJ whole genome shotgun (WGS) entry which is preliminary data.</text>
</comment>
<feature type="non-terminal residue" evidence="2">
    <location>
        <position position="1"/>
    </location>
</feature>